<evidence type="ECO:0000313" key="9">
    <source>
        <dbReference type="EMBL" id="NHO38914.1"/>
    </source>
</evidence>
<gene>
    <name evidence="8" type="ORF">AGA_2420</name>
    <name evidence="9" type="ORF">GOB80_04285</name>
</gene>
<feature type="transmembrane region" description="Helical" evidence="6">
    <location>
        <begin position="175"/>
        <end position="192"/>
    </location>
</feature>
<dbReference type="PANTHER" id="PTHR43124:SF3">
    <property type="entry name" value="CHLORAMPHENICOL EFFLUX PUMP RV0191"/>
    <property type="match status" value="1"/>
</dbReference>
<accession>A0A0U5F5S9</accession>
<evidence type="ECO:0000259" key="7">
    <source>
        <dbReference type="PROSITE" id="PS50850"/>
    </source>
</evidence>
<proteinExistence type="predicted"/>
<feature type="transmembrane region" description="Helical" evidence="6">
    <location>
        <begin position="21"/>
        <end position="43"/>
    </location>
</feature>
<dbReference type="OrthoDB" id="9794076at2"/>
<feature type="transmembrane region" description="Helical" evidence="6">
    <location>
        <begin position="308"/>
        <end position="330"/>
    </location>
</feature>
<comment type="subcellular location">
    <subcellularLocation>
        <location evidence="1">Cell membrane</location>
        <topology evidence="1">Multi-pass membrane protein</topology>
    </subcellularLocation>
</comment>
<dbReference type="Proteomes" id="UP000657200">
    <property type="component" value="Unassembled WGS sequence"/>
</dbReference>
<evidence type="ECO:0000313" key="11">
    <source>
        <dbReference type="Proteomes" id="UP000657200"/>
    </source>
</evidence>
<feature type="transmembrane region" description="Helical" evidence="6">
    <location>
        <begin position="342"/>
        <end position="364"/>
    </location>
</feature>
<feature type="transmembrane region" description="Helical" evidence="6">
    <location>
        <begin position="257"/>
        <end position="277"/>
    </location>
</feature>
<feature type="transmembrane region" description="Helical" evidence="6">
    <location>
        <begin position="55"/>
        <end position="77"/>
    </location>
</feature>
<evidence type="ECO:0000313" key="8">
    <source>
        <dbReference type="EMBL" id="CEF57108.1"/>
    </source>
</evidence>
<protein>
    <submittedName>
        <fullName evidence="9">MFS transporter</fullName>
    </submittedName>
</protein>
<dbReference type="GO" id="GO:0005886">
    <property type="term" value="C:plasma membrane"/>
    <property type="evidence" value="ECO:0007669"/>
    <property type="project" value="UniProtKB-SubCell"/>
</dbReference>
<dbReference type="PROSITE" id="PS50850">
    <property type="entry name" value="MFS"/>
    <property type="match status" value="1"/>
</dbReference>
<keyword evidence="11" id="KW-1185">Reference proteome</keyword>
<reference evidence="8" key="2">
    <citation type="submission" date="2014-09" db="EMBL/GenBank/DDBJ databases">
        <authorList>
            <person name="Magalhaes I.L.F."/>
            <person name="Oliveira U."/>
            <person name="Santos F.R."/>
            <person name="Vidigal T.H.D.A."/>
            <person name="Brescovit A.D."/>
            <person name="Santos A.J."/>
        </authorList>
    </citation>
    <scope>NUCLEOTIDE SEQUENCE</scope>
    <source>
        <strain evidence="8">LMG 23848T</strain>
    </source>
</reference>
<dbReference type="Proteomes" id="UP000068250">
    <property type="component" value="Chromosome I"/>
</dbReference>
<evidence type="ECO:0000256" key="5">
    <source>
        <dbReference type="ARBA" id="ARBA00023136"/>
    </source>
</evidence>
<feature type="transmembrane region" description="Helical" evidence="6">
    <location>
        <begin position="284"/>
        <end position="302"/>
    </location>
</feature>
<sequence length="397" mass="42090">MKEPVNVSPFLDNAPSVWLVLFCYAMIVASMASIGVFVSFLPHVTHDLSMTAPKAGFAISLFSVPSALACVPIGRLVDRIGIRAGMMLAGILAIAGDVCLSWATGWVWVYAGMCLAGASFGALTVTCPSALVSWLEGDARTRALSFWSTYGPVGYAFGLLLAVPFTTGDVWQHAFVWHAIIFAALTCLAFLLPRRKAQIKVNAGAGGLRLLFKESAIIRLAFALALPNAVAYGVSVVTPSYLARVYGVELGMSNSGIAGAKIFAMILGGVVTGHILTKKVHYRVMYRTLVCFGLASLFVLFFPNGTFGLALVALICWLLAFGGMAGGTMAQLPTFVSKQEDIGFVSGLVGQLTSLICLTAPPIYLALTHWSAYWGLSCAVMVVAASLVPYRKVLVAP</sequence>
<organism evidence="8 10">
    <name type="scientific">Acetobacter ghanensis</name>
    <dbReference type="NCBI Taxonomy" id="431306"/>
    <lineage>
        <taxon>Bacteria</taxon>
        <taxon>Pseudomonadati</taxon>
        <taxon>Pseudomonadota</taxon>
        <taxon>Alphaproteobacteria</taxon>
        <taxon>Acetobacterales</taxon>
        <taxon>Acetobacteraceae</taxon>
        <taxon>Acetobacter</taxon>
    </lineage>
</organism>
<keyword evidence="3 6" id="KW-0812">Transmembrane</keyword>
<dbReference type="Pfam" id="PF07690">
    <property type="entry name" value="MFS_1"/>
    <property type="match status" value="1"/>
</dbReference>
<dbReference type="RefSeq" id="WP_059024391.1">
    <property type="nucleotide sequence ID" value="NZ_LN609302.1"/>
</dbReference>
<dbReference type="InterPro" id="IPR036259">
    <property type="entry name" value="MFS_trans_sf"/>
</dbReference>
<keyword evidence="5 6" id="KW-0472">Membrane</keyword>
<dbReference type="AlphaFoldDB" id="A0A0U5F5S9"/>
<keyword evidence="2" id="KW-1003">Cell membrane</keyword>
<dbReference type="PANTHER" id="PTHR43124">
    <property type="entry name" value="PURINE EFFLUX PUMP PBUE"/>
    <property type="match status" value="1"/>
</dbReference>
<evidence type="ECO:0000256" key="3">
    <source>
        <dbReference type="ARBA" id="ARBA00022692"/>
    </source>
</evidence>
<feature type="transmembrane region" description="Helical" evidence="6">
    <location>
        <begin position="370"/>
        <end position="390"/>
    </location>
</feature>
<dbReference type="InterPro" id="IPR011701">
    <property type="entry name" value="MFS"/>
</dbReference>
<name>A0A0U5F5S9_9PROT</name>
<evidence type="ECO:0000256" key="4">
    <source>
        <dbReference type="ARBA" id="ARBA00022989"/>
    </source>
</evidence>
<dbReference type="InterPro" id="IPR050189">
    <property type="entry name" value="MFS_Efflux_Transporters"/>
</dbReference>
<feature type="transmembrane region" description="Helical" evidence="6">
    <location>
        <begin position="216"/>
        <end position="237"/>
    </location>
</feature>
<dbReference type="EMBL" id="LN609302">
    <property type="protein sequence ID" value="CEF57108.1"/>
    <property type="molecule type" value="Genomic_DNA"/>
</dbReference>
<dbReference type="EMBL" id="WOTE01000002">
    <property type="protein sequence ID" value="NHO38914.1"/>
    <property type="molecule type" value="Genomic_DNA"/>
</dbReference>
<dbReference type="STRING" id="431306.AGA_2420"/>
<evidence type="ECO:0000256" key="1">
    <source>
        <dbReference type="ARBA" id="ARBA00004651"/>
    </source>
</evidence>
<dbReference type="PATRIC" id="fig|431306.5.peg.2497"/>
<evidence type="ECO:0000313" key="10">
    <source>
        <dbReference type="Proteomes" id="UP000068250"/>
    </source>
</evidence>
<dbReference type="InterPro" id="IPR020846">
    <property type="entry name" value="MFS_dom"/>
</dbReference>
<evidence type="ECO:0000256" key="6">
    <source>
        <dbReference type="SAM" id="Phobius"/>
    </source>
</evidence>
<feature type="transmembrane region" description="Helical" evidence="6">
    <location>
        <begin position="84"/>
        <end position="103"/>
    </location>
</feature>
<reference evidence="10" key="1">
    <citation type="submission" date="2014-09" db="EMBL/GenBank/DDBJ databases">
        <authorList>
            <person name="Illeghems K.G."/>
        </authorList>
    </citation>
    <scope>NUCLEOTIDE SEQUENCE [LARGE SCALE GENOMIC DNA]</scope>
    <source>
        <strain evidence="10">LMG 23848T</strain>
    </source>
</reference>
<reference evidence="9 11" key="3">
    <citation type="journal article" date="2020" name="Int. J. Syst. Evol. Microbiol.">
        <title>Novel acetic acid bacteria from cider fermentations: Acetobacter conturbans sp. nov. and Acetobacter fallax sp. nov.</title>
        <authorList>
            <person name="Sombolestani A.S."/>
            <person name="Cleenwerck I."/>
            <person name="Cnockaert M."/>
            <person name="Borremans W."/>
            <person name="Wieme A.D."/>
            <person name="De Vuyst L."/>
            <person name="Vandamme P."/>
        </authorList>
    </citation>
    <scope>NUCLEOTIDE SEQUENCE [LARGE SCALE GENOMIC DNA]</scope>
    <source>
        <strain evidence="9 11">LMG 23848</strain>
    </source>
</reference>
<feature type="transmembrane region" description="Helical" evidence="6">
    <location>
        <begin position="109"/>
        <end position="132"/>
    </location>
</feature>
<keyword evidence="4 6" id="KW-1133">Transmembrane helix</keyword>
<dbReference type="SUPFAM" id="SSF103473">
    <property type="entry name" value="MFS general substrate transporter"/>
    <property type="match status" value="1"/>
</dbReference>
<feature type="domain" description="Major facilitator superfamily (MFS) profile" evidence="7">
    <location>
        <begin position="19"/>
        <end position="397"/>
    </location>
</feature>
<dbReference type="GO" id="GO:0022857">
    <property type="term" value="F:transmembrane transporter activity"/>
    <property type="evidence" value="ECO:0007669"/>
    <property type="project" value="InterPro"/>
</dbReference>
<feature type="transmembrane region" description="Helical" evidence="6">
    <location>
        <begin position="144"/>
        <end position="163"/>
    </location>
</feature>
<evidence type="ECO:0000256" key="2">
    <source>
        <dbReference type="ARBA" id="ARBA00022475"/>
    </source>
</evidence>
<dbReference type="Gene3D" id="1.20.1250.20">
    <property type="entry name" value="MFS general substrate transporter like domains"/>
    <property type="match status" value="1"/>
</dbReference>